<dbReference type="EC" id="3.5.4.3" evidence="8"/>
<proteinExistence type="inferred from homology"/>
<dbReference type="Pfam" id="PF01979">
    <property type="entry name" value="Amidohydro_1"/>
    <property type="match status" value="1"/>
</dbReference>
<keyword evidence="4 8" id="KW-0378">Hydrolase</keyword>
<dbReference type="EMBL" id="KV425882">
    <property type="protein sequence ID" value="KZW04341.1"/>
    <property type="molecule type" value="Genomic_DNA"/>
</dbReference>
<dbReference type="InterPro" id="IPR014311">
    <property type="entry name" value="Guanine_deaminase"/>
</dbReference>
<keyword evidence="11" id="KW-1185">Reference proteome</keyword>
<dbReference type="UniPathway" id="UPA00603">
    <property type="reaction ID" value="UER00660"/>
</dbReference>
<dbReference type="Gene3D" id="3.20.20.140">
    <property type="entry name" value="Metal-dependent hydrolases"/>
    <property type="match status" value="1"/>
</dbReference>
<dbReference type="GO" id="GO:0008270">
    <property type="term" value="F:zinc ion binding"/>
    <property type="evidence" value="ECO:0007669"/>
    <property type="project" value="UniProtKB-UniRule"/>
</dbReference>
<comment type="cofactor">
    <cofactor evidence="8">
        <name>Zn(2+)</name>
        <dbReference type="ChEBI" id="CHEBI:29105"/>
    </cofactor>
    <text evidence="8">Binds 1 zinc ion per subunit.</text>
</comment>
<dbReference type="InterPro" id="IPR011059">
    <property type="entry name" value="Metal-dep_hydrolase_composite"/>
</dbReference>
<dbReference type="GO" id="GO:0006147">
    <property type="term" value="P:guanine catabolic process"/>
    <property type="evidence" value="ECO:0007669"/>
    <property type="project" value="UniProtKB-UniRule"/>
</dbReference>
<keyword evidence="3 8" id="KW-0479">Metal-binding</keyword>
<evidence type="ECO:0000256" key="3">
    <source>
        <dbReference type="ARBA" id="ARBA00022723"/>
    </source>
</evidence>
<dbReference type="InterPro" id="IPR006680">
    <property type="entry name" value="Amidohydro-rel"/>
</dbReference>
<dbReference type="PANTHER" id="PTHR11271">
    <property type="entry name" value="GUANINE DEAMINASE"/>
    <property type="match status" value="1"/>
</dbReference>
<comment type="catalytic activity">
    <reaction evidence="6 8">
        <text>guanine + H2O + H(+) = xanthine + NH4(+)</text>
        <dbReference type="Rhea" id="RHEA:14665"/>
        <dbReference type="ChEBI" id="CHEBI:15377"/>
        <dbReference type="ChEBI" id="CHEBI:15378"/>
        <dbReference type="ChEBI" id="CHEBI:16235"/>
        <dbReference type="ChEBI" id="CHEBI:17712"/>
        <dbReference type="ChEBI" id="CHEBI:28938"/>
        <dbReference type="EC" id="3.5.4.3"/>
    </reaction>
</comment>
<dbReference type="SUPFAM" id="SSF51556">
    <property type="entry name" value="Metallo-dependent hydrolases"/>
    <property type="match status" value="1"/>
</dbReference>
<evidence type="ECO:0000256" key="7">
    <source>
        <dbReference type="ARBA" id="ARBA00056079"/>
    </source>
</evidence>
<dbReference type="GO" id="GO:0008892">
    <property type="term" value="F:guanine deaminase activity"/>
    <property type="evidence" value="ECO:0007669"/>
    <property type="project" value="UniProtKB-UniRule"/>
</dbReference>
<dbReference type="FunCoup" id="A0A165R0Z7">
    <property type="interactions" value="352"/>
</dbReference>
<comment type="function">
    <text evidence="7 8">Catalyzes the hydrolytic deamination of guanine, producing xanthine and ammonia.</text>
</comment>
<dbReference type="PANTHER" id="PTHR11271:SF6">
    <property type="entry name" value="GUANINE DEAMINASE"/>
    <property type="match status" value="1"/>
</dbReference>
<reference evidence="10 11" key="1">
    <citation type="journal article" date="2016" name="Mol. Biol. Evol.">
        <title>Comparative Genomics of Early-Diverging Mushroom-Forming Fungi Provides Insights into the Origins of Lignocellulose Decay Capabilities.</title>
        <authorList>
            <person name="Nagy L.G."/>
            <person name="Riley R."/>
            <person name="Tritt A."/>
            <person name="Adam C."/>
            <person name="Daum C."/>
            <person name="Floudas D."/>
            <person name="Sun H."/>
            <person name="Yadav J.S."/>
            <person name="Pangilinan J."/>
            <person name="Larsson K.H."/>
            <person name="Matsuura K."/>
            <person name="Barry K."/>
            <person name="Labutti K."/>
            <person name="Kuo R."/>
            <person name="Ohm R.A."/>
            <person name="Bhattacharya S.S."/>
            <person name="Shirouzu T."/>
            <person name="Yoshinaga Y."/>
            <person name="Martin F.M."/>
            <person name="Grigoriev I.V."/>
            <person name="Hibbett D.S."/>
        </authorList>
    </citation>
    <scope>NUCLEOTIDE SEQUENCE [LARGE SCALE GENOMIC DNA]</scope>
    <source>
        <strain evidence="10 11">HHB12029</strain>
    </source>
</reference>
<evidence type="ECO:0000256" key="5">
    <source>
        <dbReference type="ARBA" id="ARBA00022833"/>
    </source>
</evidence>
<accession>A0A165R0Z7</accession>
<feature type="domain" description="Amidohydrolase-related" evidence="9">
    <location>
        <begin position="75"/>
        <end position="489"/>
    </location>
</feature>
<dbReference type="SUPFAM" id="SSF51338">
    <property type="entry name" value="Composite domain of metallo-dependent hydrolases"/>
    <property type="match status" value="1"/>
</dbReference>
<gene>
    <name evidence="10" type="ORF">EXIGLDRAFT_663829</name>
</gene>
<keyword evidence="5 8" id="KW-0862">Zinc</keyword>
<protein>
    <recommendedName>
        <fullName evidence="8">Guanine deaminase</fullName>
        <shortName evidence="8">Guanase</shortName>
        <ecNumber evidence="8">3.5.4.3</ecNumber>
    </recommendedName>
    <alternativeName>
        <fullName evidence="8">Guanine aminohydrolase</fullName>
    </alternativeName>
</protein>
<evidence type="ECO:0000256" key="1">
    <source>
        <dbReference type="ARBA" id="ARBA00004984"/>
    </source>
</evidence>
<evidence type="ECO:0000313" key="10">
    <source>
        <dbReference type="EMBL" id="KZW04341.1"/>
    </source>
</evidence>
<evidence type="ECO:0000256" key="6">
    <source>
        <dbReference type="ARBA" id="ARBA00051148"/>
    </source>
</evidence>
<dbReference type="InterPro" id="IPR032466">
    <property type="entry name" value="Metal_Hydrolase"/>
</dbReference>
<dbReference type="InterPro" id="IPR051607">
    <property type="entry name" value="Metallo-dep_hydrolases"/>
</dbReference>
<dbReference type="OrthoDB" id="194468at2759"/>
<evidence type="ECO:0000256" key="2">
    <source>
        <dbReference type="ARBA" id="ARBA00006745"/>
    </source>
</evidence>
<dbReference type="InParanoid" id="A0A165R0Z7"/>
<comment type="pathway">
    <text evidence="1 8">Purine metabolism; guanine degradation; xanthine from guanine: step 1/1.</text>
</comment>
<dbReference type="STRING" id="1314781.A0A165R0Z7"/>
<dbReference type="GO" id="GO:0005829">
    <property type="term" value="C:cytosol"/>
    <property type="evidence" value="ECO:0007669"/>
    <property type="project" value="TreeGrafter"/>
</dbReference>
<dbReference type="Gene3D" id="2.30.40.10">
    <property type="entry name" value="Urease, subunit C, domain 1"/>
    <property type="match status" value="1"/>
</dbReference>
<evidence type="ECO:0000256" key="4">
    <source>
        <dbReference type="ARBA" id="ARBA00022801"/>
    </source>
</evidence>
<dbReference type="AlphaFoldDB" id="A0A165R0Z7"/>
<sequence>MASSLPTIFYGPILHTLNHHTLQILPRALLAVAGGRIAWLIENVLPSDSGDTIRSAAASKGWHVARLHALKDGEFIIPGFIDTHTHAPQFPNLGRGQDYELLGWLHHITFPTESRFKDLEYARRTYESVVRRTLDCGTTTCCYYATLHEEATNILADVVHKLGQRAFVGKCNMDRESPDHYCEPSAQVSIEATQGTIQHIRGLKPAIPGMNLVHPILTPRFAISCTPELLGSLGELARVDRTLAIQTHISENPSEVDFVRTLFPDCRTYAHVYDAYGLLRENTVLAHGCHLDSDLLDAGADEEAISESEIELILSRGAGLSHCPTSNLNLRSGVARVGEWLDRGLKVSLGTDVSGGYSPSMLDAVRHASFCSKLVAMEHARKENSTLPVANGKPAPLGNRQLPLETLLFLATLGGAEVCNLASEVGNLVPGKSFDALVVSLRPETRNPNVWVEGDELQRSEESLQILLEKFLLCGDDRNIRAVYVAGRLAGGADASI</sequence>
<evidence type="ECO:0000259" key="9">
    <source>
        <dbReference type="Pfam" id="PF01979"/>
    </source>
</evidence>
<evidence type="ECO:0000256" key="8">
    <source>
        <dbReference type="RuleBase" id="RU366009"/>
    </source>
</evidence>
<name>A0A165R0Z7_EXIGL</name>
<dbReference type="NCBIfam" id="TIGR02967">
    <property type="entry name" value="guan_deamin"/>
    <property type="match status" value="1"/>
</dbReference>
<evidence type="ECO:0000313" key="11">
    <source>
        <dbReference type="Proteomes" id="UP000077266"/>
    </source>
</evidence>
<organism evidence="10 11">
    <name type="scientific">Exidia glandulosa HHB12029</name>
    <dbReference type="NCBI Taxonomy" id="1314781"/>
    <lineage>
        <taxon>Eukaryota</taxon>
        <taxon>Fungi</taxon>
        <taxon>Dikarya</taxon>
        <taxon>Basidiomycota</taxon>
        <taxon>Agaricomycotina</taxon>
        <taxon>Agaricomycetes</taxon>
        <taxon>Auriculariales</taxon>
        <taxon>Exidiaceae</taxon>
        <taxon>Exidia</taxon>
    </lineage>
</organism>
<dbReference type="Proteomes" id="UP000077266">
    <property type="component" value="Unassembled WGS sequence"/>
</dbReference>
<dbReference type="FunFam" id="3.20.20.140:FF:000022">
    <property type="entry name" value="Guanine deaminase"/>
    <property type="match status" value="1"/>
</dbReference>
<comment type="similarity">
    <text evidence="2 8">Belongs to the metallo-dependent hydrolases superfamily. ATZ/TRZ family.</text>
</comment>